<keyword evidence="1" id="KW-0732">Signal</keyword>
<keyword evidence="5" id="KW-1185">Reference proteome</keyword>
<dbReference type="Pfam" id="PF08239">
    <property type="entry name" value="SH3_3"/>
    <property type="match status" value="1"/>
</dbReference>
<dbReference type="Gene3D" id="2.30.30.40">
    <property type="entry name" value="SH3 Domains"/>
    <property type="match status" value="1"/>
</dbReference>
<proteinExistence type="predicted"/>
<evidence type="ECO:0000313" key="4">
    <source>
        <dbReference type="EMBL" id="PBD18445.1"/>
    </source>
</evidence>
<feature type="signal peptide" evidence="1">
    <location>
        <begin position="1"/>
        <end position="18"/>
    </location>
</feature>
<sequence length="201" mass="21103">MRHVFTLTAVLLATSAAAQDLPAFYAVTGVTLDDVLNIRAAPDPSAAVLGTLAPTAIAVQVSALNEAGTWGRITSGEGVGWVSMEFLAPEENGSLPQVEGLRCFGTEPFWSYEVRQGEAATWTTPDDPEEVLLSGAFETASGQRWPYTSVAGADQLQAVLVSSPAAQCSDGMSDQLYGLSATLVLTGRVSRTLSGCCELMR</sequence>
<dbReference type="AlphaFoldDB" id="A0A2A3JTB0"/>
<reference evidence="3" key="3">
    <citation type="submission" date="2024-05" db="EMBL/GenBank/DDBJ databases">
        <title>Yangia mangrovi SAOS 153D genome.</title>
        <authorList>
            <person name="Verma A."/>
            <person name="Pal Y."/>
            <person name="Sundharam S."/>
            <person name="Bisht B."/>
            <person name="Srinivasan K."/>
        </authorList>
    </citation>
    <scope>NUCLEOTIDE SEQUENCE</scope>
    <source>
        <strain evidence="3">SAOS 153D</strain>
    </source>
</reference>
<evidence type="ECO:0000259" key="2">
    <source>
        <dbReference type="Pfam" id="PF08239"/>
    </source>
</evidence>
<dbReference type="Proteomes" id="UP000217448">
    <property type="component" value="Unassembled WGS sequence"/>
</dbReference>
<dbReference type="InterPro" id="IPR003646">
    <property type="entry name" value="SH3-like_bac-type"/>
</dbReference>
<evidence type="ECO:0000313" key="5">
    <source>
        <dbReference type="Proteomes" id="UP000217448"/>
    </source>
</evidence>
<comment type="caution">
    <text evidence="4">The sequence shown here is derived from an EMBL/GenBank/DDBJ whole genome shotgun (WGS) entry which is preliminary data.</text>
</comment>
<feature type="chain" id="PRO_5012652521" evidence="1">
    <location>
        <begin position="19"/>
        <end position="201"/>
    </location>
</feature>
<dbReference type="EMBL" id="NTHN02000042">
    <property type="protein sequence ID" value="MCT4372297.1"/>
    <property type="molecule type" value="Genomic_DNA"/>
</dbReference>
<gene>
    <name evidence="3" type="ORF">CLG85_019040</name>
    <name evidence="4" type="ORF">CLG85_14710</name>
</gene>
<reference evidence="5" key="2">
    <citation type="submission" date="2023-07" db="EMBL/GenBank/DDBJ databases">
        <title>Yangia mangrovi SAOS 153D genome.</title>
        <authorList>
            <person name="Verma A."/>
            <person name="Pal Y."/>
            <person name="Sundharam S."/>
            <person name="Bisht B."/>
            <person name="Srinivasan K."/>
        </authorList>
    </citation>
    <scope>NUCLEOTIDE SEQUENCE [LARGE SCALE GENOMIC DNA]</scope>
    <source>
        <strain evidence="5">SAOS 153D</strain>
    </source>
</reference>
<name>A0A2A3JTB0_9RHOB</name>
<protein>
    <submittedName>
        <fullName evidence="4">Peptide-binding protein</fullName>
    </submittedName>
    <submittedName>
        <fullName evidence="3">SH3 domain-containing protein</fullName>
    </submittedName>
</protein>
<dbReference type="OrthoDB" id="5489750at2"/>
<evidence type="ECO:0000256" key="1">
    <source>
        <dbReference type="SAM" id="SignalP"/>
    </source>
</evidence>
<dbReference type="RefSeq" id="WP_095882938.1">
    <property type="nucleotide sequence ID" value="NZ_NTHN02000042.1"/>
</dbReference>
<reference evidence="4" key="1">
    <citation type="submission" date="2017-09" db="EMBL/GenBank/DDBJ databases">
        <title>Yangia sp. SAOS 153D whole genome sequencing.</title>
        <authorList>
            <person name="Verma A."/>
            <person name="Krishnamurthi S."/>
        </authorList>
    </citation>
    <scope>NUCLEOTIDE SEQUENCE [LARGE SCALE GENOMIC DNA]</scope>
    <source>
        <strain evidence="4">SAOS 153D</strain>
    </source>
</reference>
<organism evidence="4">
    <name type="scientific">Alloyangia mangrovi</name>
    <dbReference type="NCBI Taxonomy" id="1779329"/>
    <lineage>
        <taxon>Bacteria</taxon>
        <taxon>Pseudomonadati</taxon>
        <taxon>Pseudomonadota</taxon>
        <taxon>Alphaproteobacteria</taxon>
        <taxon>Rhodobacterales</taxon>
        <taxon>Roseobacteraceae</taxon>
        <taxon>Alloyangia</taxon>
    </lineage>
</organism>
<dbReference type="EMBL" id="NTHN01000234">
    <property type="protein sequence ID" value="PBD18445.1"/>
    <property type="molecule type" value="Genomic_DNA"/>
</dbReference>
<feature type="domain" description="SH3b" evidence="2">
    <location>
        <begin position="34"/>
        <end position="87"/>
    </location>
</feature>
<evidence type="ECO:0000313" key="3">
    <source>
        <dbReference type="EMBL" id="MCT4372297.1"/>
    </source>
</evidence>
<accession>A0A2A3JTB0</accession>